<evidence type="ECO:0000313" key="13">
    <source>
        <dbReference type="Proteomes" id="UP000027192"/>
    </source>
</evidence>
<sequence length="694" mass="79092">MRLTANWLAQWLVQGDFCSIELSEEQVLLESLEGSEVLSFDDWDGSVTLHRGMMWGTMELTSADQSACWTIHGLPWRACKDFAEHLVSTYRQWARGRVETLDQHLPKMLSDIEAFMTEPGYKRRSAHLNLQHALHTALNDAGLTDELAASFRPMAFERISPWLEDDPAWVEAENQSWMQTETDKWSSWFDRIESSPLNAAQRQAVLLNQDHNLILAGAGSGKTSVLVARTGYLLASQQAEPEDLLMLAFGRKAAEEMSERLTEKVGRGVRVATFHSLGCQIIQAVEGELPAVSPLVLDEQARNEWLSALLKDQWQNETAAKRWQKHLTQWRLPGVRGDNSMEEQARSEALLNWIWRYIELIGQHGGNKSVLSALVDSALGNDDKAQMKSELALLWPCYKAYTQYLKANRQIDFNSMIQTAADYVKQGKFVPDWRFVMVDEYQDISPHRLALIEAICQPTREGELAPTLYAVGDDWQAIYRFAGADVNLTTGFEQRFGASHVMELDTTYRFNSMIGEVANQFIQQNPQQLKKSLKSFKKQKRKAVTLLAQDLLEQELVQLASKVKKEVTVLLLGRNHDHRPEKLAEWQSQWPQLNLQFMTCHASKGREADFVFVLNVNRGVFPSPDRDRGLLACLQSGGNEGIADAEERRLFYVAMTRAREHVWICANPETISPFIHEMIEDRYPVNNKIKKLGR</sequence>
<dbReference type="FunFam" id="3.40.50.300:FF:000975">
    <property type="entry name" value="DNA helicase"/>
    <property type="match status" value="1"/>
</dbReference>
<organism evidence="12 13">
    <name type="scientific">Photobacterium galatheae</name>
    <dbReference type="NCBI Taxonomy" id="1654360"/>
    <lineage>
        <taxon>Bacteria</taxon>
        <taxon>Pseudomonadati</taxon>
        <taxon>Pseudomonadota</taxon>
        <taxon>Gammaproteobacteria</taxon>
        <taxon>Vibrionales</taxon>
        <taxon>Vibrionaceae</taxon>
        <taxon>Photobacterium</taxon>
    </lineage>
</organism>
<dbReference type="STRING" id="1654360.EA58_03425"/>
<reference evidence="12 13" key="1">
    <citation type="submission" date="2014-04" db="EMBL/GenBank/DDBJ databases">
        <title>Draft genome sequence of Photobacterium halotolerans S2753: a solonamide, ngercheumicin and holomycin producer.</title>
        <authorList>
            <person name="Machado H.R."/>
            <person name="Gram L."/>
        </authorList>
    </citation>
    <scope>NUCLEOTIDE SEQUENCE [LARGE SCALE GENOMIC DNA]</scope>
    <source>
        <strain evidence="12 13">S2753</strain>
    </source>
</reference>
<feature type="domain" description="UvrD-like helicase ATP-binding" evidence="11">
    <location>
        <begin position="195"/>
        <end position="511"/>
    </location>
</feature>
<keyword evidence="5 10" id="KW-0067">ATP-binding</keyword>
<dbReference type="InterPro" id="IPR014016">
    <property type="entry name" value="UvrD-like_ATP-bd"/>
</dbReference>
<dbReference type="InterPro" id="IPR014017">
    <property type="entry name" value="DNA_helicase_UvrD-like_C"/>
</dbReference>
<dbReference type="Proteomes" id="UP000027192">
    <property type="component" value="Unassembled WGS sequence"/>
</dbReference>
<keyword evidence="6" id="KW-0413">Isomerase</keyword>
<comment type="similarity">
    <text evidence="1">Belongs to the helicase family. UvrD subfamily.</text>
</comment>
<dbReference type="Gene3D" id="3.40.50.300">
    <property type="entry name" value="P-loop containing nucleotide triphosphate hydrolases"/>
    <property type="match status" value="2"/>
</dbReference>
<dbReference type="GO" id="GO:0016887">
    <property type="term" value="F:ATP hydrolysis activity"/>
    <property type="evidence" value="ECO:0007669"/>
    <property type="project" value="RHEA"/>
</dbReference>
<comment type="catalytic activity">
    <reaction evidence="7">
        <text>Couples ATP hydrolysis with the unwinding of duplex DNA by translocating in the 3'-5' direction.</text>
        <dbReference type="EC" id="5.6.2.4"/>
    </reaction>
</comment>
<evidence type="ECO:0000256" key="6">
    <source>
        <dbReference type="ARBA" id="ARBA00023235"/>
    </source>
</evidence>
<dbReference type="CDD" id="cd17932">
    <property type="entry name" value="DEXQc_UvrD"/>
    <property type="match status" value="1"/>
</dbReference>
<keyword evidence="2 10" id="KW-0547">Nucleotide-binding</keyword>
<dbReference type="InterPro" id="IPR022161">
    <property type="entry name" value="Helicase_IV_N"/>
</dbReference>
<dbReference type="GO" id="GO:0000725">
    <property type="term" value="P:recombinational repair"/>
    <property type="evidence" value="ECO:0007669"/>
    <property type="project" value="TreeGrafter"/>
</dbReference>
<feature type="binding site" evidence="10">
    <location>
        <begin position="216"/>
        <end position="223"/>
    </location>
    <ligand>
        <name>ATP</name>
        <dbReference type="ChEBI" id="CHEBI:30616"/>
    </ligand>
</feature>
<dbReference type="PANTHER" id="PTHR11070">
    <property type="entry name" value="UVRD / RECB / PCRA DNA HELICASE FAMILY MEMBER"/>
    <property type="match status" value="1"/>
</dbReference>
<evidence type="ECO:0000256" key="7">
    <source>
        <dbReference type="ARBA" id="ARBA00034617"/>
    </source>
</evidence>
<name>A0A066RS46_9GAMM</name>
<dbReference type="Gene3D" id="1.10.10.160">
    <property type="match status" value="1"/>
</dbReference>
<dbReference type="GO" id="GO:0005524">
    <property type="term" value="F:ATP binding"/>
    <property type="evidence" value="ECO:0007669"/>
    <property type="project" value="UniProtKB-UniRule"/>
</dbReference>
<dbReference type="AlphaFoldDB" id="A0A066RS46"/>
<dbReference type="EC" id="5.6.2.4" evidence="8"/>
<dbReference type="SUPFAM" id="SSF52540">
    <property type="entry name" value="P-loop containing nucleoside triphosphate hydrolases"/>
    <property type="match status" value="1"/>
</dbReference>
<keyword evidence="13" id="KW-1185">Reference proteome</keyword>
<dbReference type="RefSeq" id="WP_036748843.1">
    <property type="nucleotide sequence ID" value="NZ_JAGSGC010000002.1"/>
</dbReference>
<evidence type="ECO:0000256" key="1">
    <source>
        <dbReference type="ARBA" id="ARBA00009922"/>
    </source>
</evidence>
<dbReference type="InterPro" id="IPR013986">
    <property type="entry name" value="DExx_box_DNA_helicase_dom_sf"/>
</dbReference>
<dbReference type="Pfam" id="PF12462">
    <property type="entry name" value="Helicase_IV_N"/>
    <property type="match status" value="1"/>
</dbReference>
<gene>
    <name evidence="12" type="ORF">EA58_03425</name>
</gene>
<accession>A0A066RS46</accession>
<evidence type="ECO:0000256" key="4">
    <source>
        <dbReference type="ARBA" id="ARBA00022806"/>
    </source>
</evidence>
<dbReference type="OrthoDB" id="5298826at2"/>
<dbReference type="GO" id="GO:0003677">
    <property type="term" value="F:DNA binding"/>
    <property type="evidence" value="ECO:0007669"/>
    <property type="project" value="InterPro"/>
</dbReference>
<dbReference type="NCBIfam" id="NF008276">
    <property type="entry name" value="PRK11054.1"/>
    <property type="match status" value="1"/>
</dbReference>
<dbReference type="InterPro" id="IPR000212">
    <property type="entry name" value="DNA_helicase_UvrD/REP"/>
</dbReference>
<dbReference type="CDD" id="cd18807">
    <property type="entry name" value="SF1_C_UvrD"/>
    <property type="match status" value="1"/>
</dbReference>
<dbReference type="Pfam" id="PF00580">
    <property type="entry name" value="UvrD-helicase"/>
    <property type="match status" value="1"/>
</dbReference>
<dbReference type="GO" id="GO:0005829">
    <property type="term" value="C:cytosol"/>
    <property type="evidence" value="ECO:0007669"/>
    <property type="project" value="TreeGrafter"/>
</dbReference>
<evidence type="ECO:0000256" key="2">
    <source>
        <dbReference type="ARBA" id="ARBA00022741"/>
    </source>
</evidence>
<evidence type="ECO:0000259" key="11">
    <source>
        <dbReference type="PROSITE" id="PS51198"/>
    </source>
</evidence>
<dbReference type="GO" id="GO:0043138">
    <property type="term" value="F:3'-5' DNA helicase activity"/>
    <property type="evidence" value="ECO:0007669"/>
    <property type="project" value="UniProtKB-EC"/>
</dbReference>
<evidence type="ECO:0000256" key="8">
    <source>
        <dbReference type="ARBA" id="ARBA00034808"/>
    </source>
</evidence>
<keyword evidence="3 10" id="KW-0378">Hydrolase</keyword>
<evidence type="ECO:0000313" key="12">
    <source>
        <dbReference type="EMBL" id="KDM93255.1"/>
    </source>
</evidence>
<dbReference type="InterPro" id="IPR027417">
    <property type="entry name" value="P-loop_NTPase"/>
</dbReference>
<dbReference type="PANTHER" id="PTHR11070:SF63">
    <property type="entry name" value="DNA HELICASE IV"/>
    <property type="match status" value="1"/>
</dbReference>
<evidence type="ECO:0000256" key="9">
    <source>
        <dbReference type="ARBA" id="ARBA00048988"/>
    </source>
</evidence>
<comment type="catalytic activity">
    <reaction evidence="9">
        <text>ATP + H2O = ADP + phosphate + H(+)</text>
        <dbReference type="Rhea" id="RHEA:13065"/>
        <dbReference type="ChEBI" id="CHEBI:15377"/>
        <dbReference type="ChEBI" id="CHEBI:15378"/>
        <dbReference type="ChEBI" id="CHEBI:30616"/>
        <dbReference type="ChEBI" id="CHEBI:43474"/>
        <dbReference type="ChEBI" id="CHEBI:456216"/>
        <dbReference type="EC" id="5.6.2.4"/>
    </reaction>
</comment>
<comment type="caution">
    <text evidence="12">The sequence shown here is derived from an EMBL/GenBank/DDBJ whole genome shotgun (WGS) entry which is preliminary data.</text>
</comment>
<dbReference type="EMBL" id="JMIB01000004">
    <property type="protein sequence ID" value="KDM93255.1"/>
    <property type="molecule type" value="Genomic_DNA"/>
</dbReference>
<dbReference type="PROSITE" id="PS51198">
    <property type="entry name" value="UVRD_HELICASE_ATP_BIND"/>
    <property type="match status" value="1"/>
</dbReference>
<keyword evidence="4 10" id="KW-0347">Helicase</keyword>
<protein>
    <recommendedName>
        <fullName evidence="8">DNA 3'-5' helicase</fullName>
        <ecNumber evidence="8">5.6.2.4</ecNumber>
    </recommendedName>
</protein>
<dbReference type="Pfam" id="PF13361">
    <property type="entry name" value="UvrD_C"/>
    <property type="match status" value="1"/>
</dbReference>
<evidence type="ECO:0000256" key="5">
    <source>
        <dbReference type="ARBA" id="ARBA00022840"/>
    </source>
</evidence>
<evidence type="ECO:0000256" key="10">
    <source>
        <dbReference type="PROSITE-ProRule" id="PRU00560"/>
    </source>
</evidence>
<evidence type="ECO:0000256" key="3">
    <source>
        <dbReference type="ARBA" id="ARBA00022801"/>
    </source>
</evidence>
<proteinExistence type="inferred from homology"/>